<feature type="transmembrane region" description="Helical" evidence="6">
    <location>
        <begin position="12"/>
        <end position="36"/>
    </location>
</feature>
<dbReference type="RefSeq" id="WP_106213787.1">
    <property type="nucleotide sequence ID" value="NZ_PVTL01000007.1"/>
</dbReference>
<feature type="domain" description="Cardiolipin synthase N-terminal" evidence="7">
    <location>
        <begin position="22"/>
        <end position="68"/>
    </location>
</feature>
<dbReference type="Proteomes" id="UP000237983">
    <property type="component" value="Unassembled WGS sequence"/>
</dbReference>
<dbReference type="Pfam" id="PF13396">
    <property type="entry name" value="PLDc_N"/>
    <property type="match status" value="1"/>
</dbReference>
<dbReference type="AlphaFoldDB" id="A0A2T0VAR3"/>
<dbReference type="OrthoDB" id="7596142at2"/>
<keyword evidence="5 6" id="KW-0472">Membrane</keyword>
<evidence type="ECO:0000259" key="7">
    <source>
        <dbReference type="Pfam" id="PF13396"/>
    </source>
</evidence>
<dbReference type="EMBL" id="PVTL01000007">
    <property type="protein sequence ID" value="PRY67244.1"/>
    <property type="molecule type" value="Genomic_DNA"/>
</dbReference>
<sequence length="130" mass="14689">MDSVWSDFWSVVWLFLVGFAFVVYLFAVITVLRDIYRDRTLNGWGKAAWTLFLIFVPFLTVLVYVIARGAGMVDRLEPRGNYQPPEDYAQPQPLAAPASEIKRAKELVDAGVITPGEFEALKSKALGNRY</sequence>
<keyword evidence="2" id="KW-1003">Cell membrane</keyword>
<evidence type="ECO:0000256" key="2">
    <source>
        <dbReference type="ARBA" id="ARBA00022475"/>
    </source>
</evidence>
<feature type="transmembrane region" description="Helical" evidence="6">
    <location>
        <begin position="48"/>
        <end position="67"/>
    </location>
</feature>
<organism evidence="8 9">
    <name type="scientific">Glaciihabitans tibetensis</name>
    <dbReference type="NCBI Taxonomy" id="1266600"/>
    <lineage>
        <taxon>Bacteria</taxon>
        <taxon>Bacillati</taxon>
        <taxon>Actinomycetota</taxon>
        <taxon>Actinomycetes</taxon>
        <taxon>Micrococcales</taxon>
        <taxon>Microbacteriaceae</taxon>
        <taxon>Glaciihabitans</taxon>
    </lineage>
</organism>
<keyword evidence="9" id="KW-1185">Reference proteome</keyword>
<keyword evidence="3 6" id="KW-0812">Transmembrane</keyword>
<dbReference type="InterPro" id="IPR027379">
    <property type="entry name" value="CLS_N"/>
</dbReference>
<keyword evidence="4 6" id="KW-1133">Transmembrane helix</keyword>
<comment type="subcellular location">
    <subcellularLocation>
        <location evidence="1">Cell membrane</location>
        <topology evidence="1">Multi-pass membrane protein</topology>
    </subcellularLocation>
</comment>
<evidence type="ECO:0000313" key="8">
    <source>
        <dbReference type="EMBL" id="PRY67244.1"/>
    </source>
</evidence>
<gene>
    <name evidence="8" type="ORF">B0I08_107140</name>
</gene>
<comment type="caution">
    <text evidence="8">The sequence shown here is derived from an EMBL/GenBank/DDBJ whole genome shotgun (WGS) entry which is preliminary data.</text>
</comment>
<name>A0A2T0VAR3_9MICO</name>
<evidence type="ECO:0000256" key="6">
    <source>
        <dbReference type="SAM" id="Phobius"/>
    </source>
</evidence>
<proteinExistence type="predicted"/>
<evidence type="ECO:0000256" key="3">
    <source>
        <dbReference type="ARBA" id="ARBA00022692"/>
    </source>
</evidence>
<evidence type="ECO:0000256" key="1">
    <source>
        <dbReference type="ARBA" id="ARBA00004651"/>
    </source>
</evidence>
<evidence type="ECO:0000256" key="5">
    <source>
        <dbReference type="ARBA" id="ARBA00023136"/>
    </source>
</evidence>
<dbReference type="GO" id="GO:0005886">
    <property type="term" value="C:plasma membrane"/>
    <property type="evidence" value="ECO:0007669"/>
    <property type="project" value="UniProtKB-SubCell"/>
</dbReference>
<accession>A0A2T0VAR3</accession>
<reference evidence="8 9" key="1">
    <citation type="submission" date="2018-03" db="EMBL/GenBank/DDBJ databases">
        <title>Genomic Encyclopedia of Type Strains, Phase III (KMG-III): the genomes of soil and plant-associated and newly described type strains.</title>
        <authorList>
            <person name="Whitman W."/>
        </authorList>
    </citation>
    <scope>NUCLEOTIDE SEQUENCE [LARGE SCALE GENOMIC DNA]</scope>
    <source>
        <strain evidence="8 9">CGMCC 1.12484</strain>
    </source>
</reference>
<evidence type="ECO:0000256" key="4">
    <source>
        <dbReference type="ARBA" id="ARBA00022989"/>
    </source>
</evidence>
<evidence type="ECO:0000313" key="9">
    <source>
        <dbReference type="Proteomes" id="UP000237983"/>
    </source>
</evidence>
<protein>
    <submittedName>
        <fullName evidence="8">Phospholipase D-like protein</fullName>
    </submittedName>
</protein>